<keyword evidence="2" id="KW-1185">Reference proteome</keyword>
<sequence>MLISINGSTVSLLMSFCLPAPLLLLNQVVSLTSAAYRYSAFLLLCLFSMGSSAQTRTDSLPLEVIRHASLDTIYTRVPDSAAYVALPNTKRVYTVAGLHAGIYGGSLLLLNQAWYKDYPKTSFQTFNDSKEWQQVDKVGHAWSAYQLSRASMASWKWAGLNRNQQIWLGGMSGFAFQTVIEVLDAHSAEWGWSWSDIAANTVGSGLLIGQELAWAEQRISFKFSFHKMNYSQGMLEQRANNLFGSSLPERMLKDYNGQTYWLSANLKSFFKQSNLPPWLNIAVGYGAGGMLGGFSNTWADGSTTFTRNDVQRVREIYLAPDIDFTRIRTRSKLLKSVFFCLNAFKLPAPTLVLSNGKMRLHGLYF</sequence>
<proteinExistence type="predicted"/>
<dbReference type="EMBL" id="CP046566">
    <property type="protein sequence ID" value="QGW28796.1"/>
    <property type="molecule type" value="Genomic_DNA"/>
</dbReference>
<evidence type="ECO:0000313" key="2">
    <source>
        <dbReference type="Proteomes" id="UP000426027"/>
    </source>
</evidence>
<evidence type="ECO:0000313" key="1">
    <source>
        <dbReference type="EMBL" id="QGW28796.1"/>
    </source>
</evidence>
<dbReference type="Proteomes" id="UP000426027">
    <property type="component" value="Chromosome"/>
</dbReference>
<reference evidence="1 2" key="1">
    <citation type="submission" date="2019-11" db="EMBL/GenBank/DDBJ databases">
        <authorList>
            <person name="Im W.T."/>
        </authorList>
    </citation>
    <scope>NUCLEOTIDE SEQUENCE [LARGE SCALE GENOMIC DNA]</scope>
    <source>
        <strain evidence="1 2">SB-02</strain>
    </source>
</reference>
<dbReference type="KEGG" id="fls:GLV81_12410"/>
<gene>
    <name evidence="1" type="ORF">GLV81_12410</name>
</gene>
<dbReference type="AlphaFoldDB" id="A0A6I6G7T0"/>
<organism evidence="1 2">
    <name type="scientific">Phnomibacter ginsenosidimutans</name>
    <dbReference type="NCBI Taxonomy" id="2676868"/>
    <lineage>
        <taxon>Bacteria</taxon>
        <taxon>Pseudomonadati</taxon>
        <taxon>Bacteroidota</taxon>
        <taxon>Chitinophagia</taxon>
        <taxon>Chitinophagales</taxon>
        <taxon>Chitinophagaceae</taxon>
        <taxon>Phnomibacter</taxon>
    </lineage>
</organism>
<dbReference type="InterPro" id="IPR018736">
    <property type="entry name" value="DUF2279_periplasmic_lipo"/>
</dbReference>
<protein>
    <submittedName>
        <fullName evidence="1">DUF2279 domain-containing protein</fullName>
    </submittedName>
</protein>
<accession>A0A6I6G7T0</accession>
<name>A0A6I6G7T0_9BACT</name>
<dbReference type="Pfam" id="PF10043">
    <property type="entry name" value="DUF2279"/>
    <property type="match status" value="1"/>
</dbReference>